<protein>
    <submittedName>
        <fullName evidence="6">LysR family transcriptional regulator</fullName>
    </submittedName>
</protein>
<dbReference type="Gene3D" id="3.40.190.290">
    <property type="match status" value="1"/>
</dbReference>
<dbReference type="FunFam" id="1.10.10.10:FF:000001">
    <property type="entry name" value="LysR family transcriptional regulator"/>
    <property type="match status" value="1"/>
</dbReference>
<comment type="similarity">
    <text evidence="1">Belongs to the LysR transcriptional regulatory family.</text>
</comment>
<keyword evidence="4" id="KW-0804">Transcription</keyword>
<dbReference type="Pfam" id="PF00126">
    <property type="entry name" value="HTH_1"/>
    <property type="match status" value="1"/>
</dbReference>
<proteinExistence type="inferred from homology"/>
<evidence type="ECO:0000256" key="2">
    <source>
        <dbReference type="ARBA" id="ARBA00023015"/>
    </source>
</evidence>
<dbReference type="Pfam" id="PF03466">
    <property type="entry name" value="LysR_substrate"/>
    <property type="match status" value="1"/>
</dbReference>
<evidence type="ECO:0000313" key="7">
    <source>
        <dbReference type="Proteomes" id="UP000178776"/>
    </source>
</evidence>
<accession>A0A1D9LM96</accession>
<evidence type="ECO:0000313" key="6">
    <source>
        <dbReference type="EMBL" id="AOZ52426.1"/>
    </source>
</evidence>
<dbReference type="InterPro" id="IPR000847">
    <property type="entry name" value="LysR_HTH_N"/>
</dbReference>
<dbReference type="GO" id="GO:0043565">
    <property type="term" value="F:sequence-specific DNA binding"/>
    <property type="evidence" value="ECO:0007669"/>
    <property type="project" value="TreeGrafter"/>
</dbReference>
<dbReference type="KEGG" id="cvc:BKX93_22055"/>
<keyword evidence="3" id="KW-0238">DNA-binding</keyword>
<evidence type="ECO:0000256" key="4">
    <source>
        <dbReference type="ARBA" id="ARBA00023163"/>
    </source>
</evidence>
<dbReference type="InterPro" id="IPR036390">
    <property type="entry name" value="WH_DNA-bd_sf"/>
</dbReference>
<evidence type="ECO:0000256" key="3">
    <source>
        <dbReference type="ARBA" id="ARBA00023125"/>
    </source>
</evidence>
<dbReference type="InterPro" id="IPR005119">
    <property type="entry name" value="LysR_subst-bd"/>
</dbReference>
<dbReference type="InterPro" id="IPR058163">
    <property type="entry name" value="LysR-type_TF_proteobact-type"/>
</dbReference>
<dbReference type="SUPFAM" id="SSF46785">
    <property type="entry name" value="Winged helix' DNA-binding domain"/>
    <property type="match status" value="1"/>
</dbReference>
<evidence type="ECO:0000259" key="5">
    <source>
        <dbReference type="PROSITE" id="PS50931"/>
    </source>
</evidence>
<dbReference type="RefSeq" id="WP_046167050.1">
    <property type="nucleotide sequence ID" value="NZ_CP017707.1"/>
</dbReference>
<dbReference type="PANTHER" id="PTHR30537:SF5">
    <property type="entry name" value="HTH-TYPE TRANSCRIPTIONAL ACTIVATOR TTDR-RELATED"/>
    <property type="match status" value="1"/>
</dbReference>
<reference evidence="6 7" key="1">
    <citation type="submission" date="2016-10" db="EMBL/GenBank/DDBJ databases">
        <title>Chromobacterium muskegensis sp. nov., an insecticidal bacterium isolated from Sphagnum bogs.</title>
        <authorList>
            <person name="Sparks M.E."/>
            <person name="Blackburn M.B."/>
            <person name="Gundersen-Rindal D.E."/>
            <person name="Mitchell A."/>
            <person name="Farrar R."/>
            <person name="Kuhar D."/>
        </authorList>
    </citation>
    <scope>NUCLEOTIDE SEQUENCE [LARGE SCALE GENOMIC DNA]</scope>
    <source>
        <strain evidence="6 7">21-1</strain>
    </source>
</reference>
<dbReference type="GO" id="GO:0003700">
    <property type="term" value="F:DNA-binding transcription factor activity"/>
    <property type="evidence" value="ECO:0007669"/>
    <property type="project" value="InterPro"/>
</dbReference>
<sequence>MDRFHLMGVFVAVAEEEGFAGAARRLKLSPPAVTRAVAALEENLGVRLLNRTTRYVRVTEAGARYLDDARRILAAVAEAEDAAAGGNAEPRGLIRLTAPVLFGRLYVMPAVLDFLRQHPLVEMSAQLRDNVVNLMEEGLDAAVRIGHLPDSSLRAVRVGEVRRLVCAAPDYLARHGAPAAPEDLQEHTVIASTAASASLEWKFGAGGERRVRVRPRLTVSGNDVAIDAAQGGFGLIRAMSYQVAEALAAGRLERVLTAYESAPLPIHIVHAESRYGSTRMRRFIDFLAERLRADPRLRD</sequence>
<keyword evidence="2" id="KW-0805">Transcription regulation</keyword>
<feature type="domain" description="HTH lysR-type" evidence="5">
    <location>
        <begin position="1"/>
        <end position="59"/>
    </location>
</feature>
<dbReference type="Proteomes" id="UP000178776">
    <property type="component" value="Chromosome"/>
</dbReference>
<dbReference type="CDD" id="cd08471">
    <property type="entry name" value="PBP2_CrgA_like_2"/>
    <property type="match status" value="1"/>
</dbReference>
<dbReference type="GeneID" id="68843885"/>
<name>A0A1D9LM96_9NEIS</name>
<dbReference type="EMBL" id="CP017707">
    <property type="protein sequence ID" value="AOZ52426.1"/>
    <property type="molecule type" value="Genomic_DNA"/>
</dbReference>
<dbReference type="PROSITE" id="PS50931">
    <property type="entry name" value="HTH_LYSR"/>
    <property type="match status" value="1"/>
</dbReference>
<organism evidence="6 7">
    <name type="scientific">Chromobacterium vaccinii</name>
    <dbReference type="NCBI Taxonomy" id="1108595"/>
    <lineage>
        <taxon>Bacteria</taxon>
        <taxon>Pseudomonadati</taxon>
        <taxon>Pseudomonadota</taxon>
        <taxon>Betaproteobacteria</taxon>
        <taxon>Neisseriales</taxon>
        <taxon>Chromobacteriaceae</taxon>
        <taxon>Chromobacterium</taxon>
    </lineage>
</organism>
<dbReference type="AlphaFoldDB" id="A0A1D9LM96"/>
<gene>
    <name evidence="6" type="ORF">BKX93_22055</name>
</gene>
<dbReference type="Gene3D" id="1.10.10.10">
    <property type="entry name" value="Winged helix-like DNA-binding domain superfamily/Winged helix DNA-binding domain"/>
    <property type="match status" value="1"/>
</dbReference>
<dbReference type="PRINTS" id="PR00039">
    <property type="entry name" value="HTHLYSR"/>
</dbReference>
<dbReference type="SUPFAM" id="SSF53850">
    <property type="entry name" value="Periplasmic binding protein-like II"/>
    <property type="match status" value="1"/>
</dbReference>
<evidence type="ECO:0000256" key="1">
    <source>
        <dbReference type="ARBA" id="ARBA00009437"/>
    </source>
</evidence>
<dbReference type="PANTHER" id="PTHR30537">
    <property type="entry name" value="HTH-TYPE TRANSCRIPTIONAL REGULATOR"/>
    <property type="match status" value="1"/>
</dbReference>
<dbReference type="InterPro" id="IPR036388">
    <property type="entry name" value="WH-like_DNA-bd_sf"/>
</dbReference>
<dbReference type="GO" id="GO:0006351">
    <property type="term" value="P:DNA-templated transcription"/>
    <property type="evidence" value="ECO:0007669"/>
    <property type="project" value="TreeGrafter"/>
</dbReference>
<dbReference type="STRING" id="1108595.BKX93_22055"/>